<comment type="caution">
    <text evidence="1">The sequence shown here is derived from an EMBL/GenBank/DDBJ whole genome shotgun (WGS) entry which is preliminary data.</text>
</comment>
<dbReference type="Proteomes" id="UP000683000">
    <property type="component" value="Unassembled WGS sequence"/>
</dbReference>
<organism evidence="1 2">
    <name type="scientific">Boletus reticuloceps</name>
    <dbReference type="NCBI Taxonomy" id="495285"/>
    <lineage>
        <taxon>Eukaryota</taxon>
        <taxon>Fungi</taxon>
        <taxon>Dikarya</taxon>
        <taxon>Basidiomycota</taxon>
        <taxon>Agaricomycotina</taxon>
        <taxon>Agaricomycetes</taxon>
        <taxon>Agaricomycetidae</taxon>
        <taxon>Boletales</taxon>
        <taxon>Boletineae</taxon>
        <taxon>Boletaceae</taxon>
        <taxon>Boletoideae</taxon>
        <taxon>Boletus</taxon>
    </lineage>
</organism>
<protein>
    <submittedName>
        <fullName evidence="1">Uncharacterized protein</fullName>
    </submittedName>
</protein>
<dbReference type="AlphaFoldDB" id="A0A8I2YJ41"/>
<name>A0A8I2YJ41_9AGAM</name>
<accession>A0A8I2YJ41</accession>
<keyword evidence="2" id="KW-1185">Reference proteome</keyword>
<dbReference type="EMBL" id="JAGFBS010000025">
    <property type="protein sequence ID" value="KAG6372824.1"/>
    <property type="molecule type" value="Genomic_DNA"/>
</dbReference>
<evidence type="ECO:0000313" key="1">
    <source>
        <dbReference type="EMBL" id="KAG6372824.1"/>
    </source>
</evidence>
<sequence length="157" mass="17845">MIAPLSTALAEQTAKLISGFSVPPLNIDDGIKIVHAVKWQSDKESSISVSIFTYVVDKQGLTDICAVQELFSDMYDATEVLNNKKEMELHSIADIKKNDLVVLETKLLKYRTKDEHNKWTVQHVQMELVTIYLLNSADEHHQMPVVEPMHEINDLEI</sequence>
<dbReference type="OrthoDB" id="3066210at2759"/>
<evidence type="ECO:0000313" key="2">
    <source>
        <dbReference type="Proteomes" id="UP000683000"/>
    </source>
</evidence>
<proteinExistence type="predicted"/>
<reference evidence="1" key="1">
    <citation type="submission" date="2021-03" db="EMBL/GenBank/DDBJ databases">
        <title>Evolutionary innovations through gain and loss of genes in the ectomycorrhizal Boletales.</title>
        <authorList>
            <person name="Wu G."/>
            <person name="Miyauchi S."/>
            <person name="Morin E."/>
            <person name="Yang Z.-L."/>
            <person name="Xu J."/>
            <person name="Martin F.M."/>
        </authorList>
    </citation>
    <scope>NUCLEOTIDE SEQUENCE</scope>
    <source>
        <strain evidence="1">BR01</strain>
    </source>
</reference>
<gene>
    <name evidence="1" type="ORF">JVT61DRAFT_7236</name>
</gene>